<dbReference type="AlphaFoldDB" id="A0A183J8H9"/>
<evidence type="ECO:0000313" key="3">
    <source>
        <dbReference type="WBParaSite" id="SBAD_0001258201-mRNA-1"/>
    </source>
</evidence>
<gene>
    <name evidence="1" type="ORF">SBAD_LOCUS12177</name>
</gene>
<reference evidence="3" key="1">
    <citation type="submission" date="2016-06" db="UniProtKB">
        <authorList>
            <consortium name="WormBaseParasite"/>
        </authorList>
    </citation>
    <scope>IDENTIFICATION</scope>
</reference>
<dbReference type="Proteomes" id="UP000270296">
    <property type="component" value="Unassembled WGS sequence"/>
</dbReference>
<accession>A0A183J8H9</accession>
<reference evidence="1 2" key="2">
    <citation type="submission" date="2018-11" db="EMBL/GenBank/DDBJ databases">
        <authorList>
            <consortium name="Pathogen Informatics"/>
        </authorList>
    </citation>
    <scope>NUCLEOTIDE SEQUENCE [LARGE SCALE GENOMIC DNA]</scope>
</reference>
<keyword evidence="2" id="KW-1185">Reference proteome</keyword>
<name>A0A183J8H9_9BILA</name>
<evidence type="ECO:0000313" key="1">
    <source>
        <dbReference type="EMBL" id="VDP46131.1"/>
    </source>
</evidence>
<dbReference type="EMBL" id="UZAM01017130">
    <property type="protein sequence ID" value="VDP46131.1"/>
    <property type="molecule type" value="Genomic_DNA"/>
</dbReference>
<sequence>MPDHAVIPLKGAARCSSSTDTAISCQKGRRGTTASHIWYRTAVNTTRIWSRERQHHSYGDIFLKKTP</sequence>
<dbReference type="WBParaSite" id="SBAD_0001258201-mRNA-1">
    <property type="protein sequence ID" value="SBAD_0001258201-mRNA-1"/>
    <property type="gene ID" value="SBAD_0001258201"/>
</dbReference>
<evidence type="ECO:0000313" key="2">
    <source>
        <dbReference type="Proteomes" id="UP000270296"/>
    </source>
</evidence>
<organism evidence="3">
    <name type="scientific">Soboliphyme baturini</name>
    <dbReference type="NCBI Taxonomy" id="241478"/>
    <lineage>
        <taxon>Eukaryota</taxon>
        <taxon>Metazoa</taxon>
        <taxon>Ecdysozoa</taxon>
        <taxon>Nematoda</taxon>
        <taxon>Enoplea</taxon>
        <taxon>Dorylaimia</taxon>
        <taxon>Dioctophymatida</taxon>
        <taxon>Dioctophymatoidea</taxon>
        <taxon>Soboliphymatidae</taxon>
        <taxon>Soboliphyme</taxon>
    </lineage>
</organism>
<protein>
    <submittedName>
        <fullName evidence="3">Ig-like domain-containing protein</fullName>
    </submittedName>
</protein>
<proteinExistence type="predicted"/>